<protein>
    <recommendedName>
        <fullName evidence="3">TFIIB-type domain-containing protein</fullName>
    </recommendedName>
</protein>
<evidence type="ECO:0008006" key="3">
    <source>
        <dbReference type="Google" id="ProtNLM"/>
    </source>
</evidence>
<gene>
    <name evidence="1" type="ORF">OdinLCB4_002625</name>
</gene>
<evidence type="ECO:0000313" key="1">
    <source>
        <dbReference type="EMBL" id="WEU40828.1"/>
    </source>
</evidence>
<accession>A0AAF0D357</accession>
<dbReference type="AlphaFoldDB" id="A0AAF0D357"/>
<organism evidence="1 2">
    <name type="scientific">Odinarchaeota yellowstonii (strain LCB_4)</name>
    <dbReference type="NCBI Taxonomy" id="1841599"/>
    <lineage>
        <taxon>Archaea</taxon>
        <taxon>Promethearchaeati</taxon>
        <taxon>Candidatus Odinarchaeota</taxon>
        <taxon>Candidatus Odinarchaeia</taxon>
        <taxon>Candidatus Odinarchaeales</taxon>
        <taxon>Candidatus Odinarchaeaceae</taxon>
        <taxon>Candidatus Odinarchaeum</taxon>
    </lineage>
</organism>
<proteinExistence type="predicted"/>
<name>A0AAF0D357_ODILC</name>
<reference evidence="1" key="2">
    <citation type="journal article" date="2022" name="Nat. Microbiol.">
        <title>A closed Candidatus Odinarchaeum chromosome exposes Asgard archaeal viruses.</title>
        <authorList>
            <person name="Tamarit D."/>
            <person name="Caceres E.F."/>
            <person name="Krupovic M."/>
            <person name="Nijland R."/>
            <person name="Eme L."/>
            <person name="Robinson N.P."/>
            <person name="Ettema T.J.G."/>
        </authorList>
    </citation>
    <scope>NUCLEOTIDE SEQUENCE</scope>
    <source>
        <strain evidence="1">LCB_4</strain>
    </source>
</reference>
<sequence length="71" mass="8690">MKCPECAGEMRFDRNLHMYVCTRCGLALTSEDRDKILLEQRSKVYSDIDSEEERKRRRKDYLKWWLSDKKE</sequence>
<dbReference type="EMBL" id="CP091871">
    <property type="protein sequence ID" value="WEU40828.1"/>
    <property type="molecule type" value="Genomic_DNA"/>
</dbReference>
<reference evidence="1" key="1">
    <citation type="journal article" date="2017" name="Nature">
        <title>Asgard archaea illuminate the origin of eukaryotic cellular complexity.</title>
        <authorList>
            <person name="Zaremba-Niedzwiedzka K."/>
            <person name="Caceres E.F."/>
            <person name="Saw J.H."/>
            <person name="Backstrom D."/>
            <person name="Juzokaite L."/>
            <person name="Vancaester E."/>
            <person name="Seitz K.W."/>
            <person name="Anantharaman K."/>
            <person name="Starnawski P."/>
            <person name="Kjeldsen K.U."/>
            <person name="Scott M.B."/>
            <person name="Nunoura T."/>
            <person name="Banfield J.F."/>
            <person name="Schramm A."/>
            <person name="Baker B.J."/>
            <person name="Spang A."/>
            <person name="Ettema T.J.G."/>
        </authorList>
    </citation>
    <scope>NUCLEOTIDE SEQUENCE</scope>
    <source>
        <strain evidence="1">LCB_4</strain>
    </source>
</reference>
<dbReference type="Proteomes" id="UP000186851">
    <property type="component" value="Chromosome"/>
</dbReference>
<evidence type="ECO:0000313" key="2">
    <source>
        <dbReference type="Proteomes" id="UP000186851"/>
    </source>
</evidence>
<dbReference type="KEGG" id="oyw:OdinLCB4_002625"/>